<dbReference type="OrthoDB" id="9806579at2"/>
<evidence type="ECO:0000256" key="5">
    <source>
        <dbReference type="ARBA" id="ARBA00041564"/>
    </source>
</evidence>
<evidence type="ECO:0000259" key="6">
    <source>
        <dbReference type="Pfam" id="PF00425"/>
    </source>
</evidence>
<evidence type="ECO:0000256" key="2">
    <source>
        <dbReference type="ARBA" id="ARBA00005297"/>
    </source>
</evidence>
<keyword evidence="4" id="KW-0413">Isomerase</keyword>
<comment type="catalytic activity">
    <reaction evidence="1">
        <text>chorismate = isochorismate</text>
        <dbReference type="Rhea" id="RHEA:18985"/>
        <dbReference type="ChEBI" id="CHEBI:29748"/>
        <dbReference type="ChEBI" id="CHEBI:29780"/>
        <dbReference type="EC" id="5.4.4.2"/>
    </reaction>
</comment>
<evidence type="ECO:0000256" key="4">
    <source>
        <dbReference type="ARBA" id="ARBA00023235"/>
    </source>
</evidence>
<reference evidence="7 8" key="1">
    <citation type="journal article" date="2011" name="J. Bacteriol.">
        <title>Complete genome sequence of Amycolicicoccus subflavus DQS3-9A1T, an actinomycete isolated from crude oil-polluted soil.</title>
        <authorList>
            <person name="Cai M."/>
            <person name="Chen W.M."/>
            <person name="Nie Y."/>
            <person name="Chi C.Q."/>
            <person name="Wang Y.N."/>
            <person name="Tang Y.Q."/>
            <person name="Li G.Y."/>
            <person name="Wu X.L."/>
        </authorList>
    </citation>
    <scope>NUCLEOTIDE SEQUENCE [LARGE SCALE GENOMIC DNA]</scope>
    <source>
        <strain evidence="8">DSM 45089 / DQS3-9A1</strain>
    </source>
</reference>
<dbReference type="Proteomes" id="UP000009235">
    <property type="component" value="Chromosome"/>
</dbReference>
<dbReference type="NCBIfam" id="TIGR00543">
    <property type="entry name" value="isochor_syn"/>
    <property type="match status" value="1"/>
</dbReference>
<dbReference type="PANTHER" id="PTHR42839">
    <property type="entry name" value="ISOCHORISMATE SYNTHASE ENTC"/>
    <property type="match status" value="1"/>
</dbReference>
<proteinExistence type="inferred from homology"/>
<dbReference type="Pfam" id="PF00425">
    <property type="entry name" value="Chorismate_bind"/>
    <property type="match status" value="1"/>
</dbReference>
<feature type="domain" description="Chorismate-utilising enzyme C-terminal" evidence="6">
    <location>
        <begin position="92"/>
        <end position="350"/>
    </location>
</feature>
<gene>
    <name evidence="7" type="ordered locus">AS9A_4117</name>
</gene>
<protein>
    <recommendedName>
        <fullName evidence="3">isochorismate synthase</fullName>
        <ecNumber evidence="3">5.4.4.2</ecNumber>
    </recommendedName>
    <alternativeName>
        <fullName evidence="5">Isochorismate mutase</fullName>
    </alternativeName>
</protein>
<dbReference type="eggNOG" id="COG1169">
    <property type="taxonomic scope" value="Bacteria"/>
</dbReference>
<dbReference type="PANTHER" id="PTHR42839:SF2">
    <property type="entry name" value="ISOCHORISMATE SYNTHASE ENTC"/>
    <property type="match status" value="1"/>
</dbReference>
<comment type="similarity">
    <text evidence="2">Belongs to the isochorismate synthase family.</text>
</comment>
<dbReference type="KEGG" id="asd:AS9A_4117"/>
<dbReference type="EMBL" id="CP002786">
    <property type="protein sequence ID" value="AEF42551.1"/>
    <property type="molecule type" value="Genomic_DNA"/>
</dbReference>
<accession>F6EJD5</accession>
<evidence type="ECO:0000256" key="3">
    <source>
        <dbReference type="ARBA" id="ARBA00012824"/>
    </source>
</evidence>
<dbReference type="AlphaFoldDB" id="F6EJD5"/>
<name>F6EJD5_HOYSD</name>
<dbReference type="GO" id="GO:0008909">
    <property type="term" value="F:isochorismate synthase activity"/>
    <property type="evidence" value="ECO:0007669"/>
    <property type="project" value="UniProtKB-EC"/>
</dbReference>
<evidence type="ECO:0000313" key="7">
    <source>
        <dbReference type="EMBL" id="AEF42551.1"/>
    </source>
</evidence>
<dbReference type="HOGENOM" id="CLU_006493_8_6_11"/>
<dbReference type="Gene3D" id="3.60.120.10">
    <property type="entry name" value="Anthranilate synthase"/>
    <property type="match status" value="1"/>
</dbReference>
<evidence type="ECO:0000313" key="8">
    <source>
        <dbReference type="Proteomes" id="UP000009235"/>
    </source>
</evidence>
<dbReference type="InterPro" id="IPR015890">
    <property type="entry name" value="Chorismate_C"/>
</dbReference>
<dbReference type="EC" id="5.4.4.2" evidence="3"/>
<dbReference type="InterPro" id="IPR004561">
    <property type="entry name" value="IsoChor_synthase"/>
</dbReference>
<organism evidence="7 8">
    <name type="scientific">Hoyosella subflava (strain DSM 45089 / JCM 17490 / NBRC 109087 / DQS3-9A1)</name>
    <name type="common">Amycolicicoccus subflavus</name>
    <dbReference type="NCBI Taxonomy" id="443218"/>
    <lineage>
        <taxon>Bacteria</taxon>
        <taxon>Bacillati</taxon>
        <taxon>Actinomycetota</taxon>
        <taxon>Actinomycetes</taxon>
        <taxon>Mycobacteriales</taxon>
        <taxon>Hoyosellaceae</taxon>
        <taxon>Hoyosella</taxon>
    </lineage>
</organism>
<evidence type="ECO:0000256" key="1">
    <source>
        <dbReference type="ARBA" id="ARBA00000799"/>
    </source>
</evidence>
<dbReference type="InterPro" id="IPR005801">
    <property type="entry name" value="ADC_synthase"/>
</dbReference>
<dbReference type="STRING" id="443218.AS9A_4117"/>
<sequence>MDHAGFVLSRPHRTLVASGVRATYGDITAARSALRTGSAPIVVGAIPFRAEDRCALLSPERHEFHSGPWQAPPGLPPLPHGRIVAESPTPSEHIRVVENLLAMVDARVLEKVVAARSVLVSCGADIPPLSLLARLVELDHVGNGFCADLSPAGASYTNSYLVGASPETLIRREGTTVSCWPLAGTAARSTDPAVDEARAADLLSSVKNQHEHAFVVDWMRARLTPLCRKLAIADTPALFATPDVWHLGTPITGELRDSGTTALDLALAVHPTPAVCGTPHDAAMRAINEHEASRGFYAGAVGWCDAAGDGEWMVAIRCAELRGNTARAFAGGGIVRGSRPHDELAETTVKLRTLLSAFSAEGEKMLKTT</sequence>
<keyword evidence="8" id="KW-1185">Reference proteome</keyword>
<dbReference type="SUPFAM" id="SSF56322">
    <property type="entry name" value="ADC synthase"/>
    <property type="match status" value="1"/>
</dbReference>
<dbReference type="RefSeq" id="WP_013808900.1">
    <property type="nucleotide sequence ID" value="NC_015564.1"/>
</dbReference>